<name>A0ABQ9IW85_9CUCU</name>
<comment type="caution">
    <text evidence="1">The sequence shown here is derived from an EMBL/GenBank/DDBJ whole genome shotgun (WGS) entry which is preliminary data.</text>
</comment>
<gene>
    <name evidence="1" type="ORF">NQ317_001103</name>
</gene>
<dbReference type="Proteomes" id="UP001162164">
    <property type="component" value="Unassembled WGS sequence"/>
</dbReference>
<organism evidence="1 2">
    <name type="scientific">Molorchus minor</name>
    <dbReference type="NCBI Taxonomy" id="1323400"/>
    <lineage>
        <taxon>Eukaryota</taxon>
        <taxon>Metazoa</taxon>
        <taxon>Ecdysozoa</taxon>
        <taxon>Arthropoda</taxon>
        <taxon>Hexapoda</taxon>
        <taxon>Insecta</taxon>
        <taxon>Pterygota</taxon>
        <taxon>Neoptera</taxon>
        <taxon>Endopterygota</taxon>
        <taxon>Coleoptera</taxon>
        <taxon>Polyphaga</taxon>
        <taxon>Cucujiformia</taxon>
        <taxon>Chrysomeloidea</taxon>
        <taxon>Cerambycidae</taxon>
        <taxon>Lamiinae</taxon>
        <taxon>Monochamini</taxon>
        <taxon>Molorchus</taxon>
    </lineage>
</organism>
<sequence>MDSTPWRTLTSFLTSYGGEKCFVSSATASIVPHPRSEVHFFISGKAYLGEHWSTPPTKRGQEVCTPAEKGIEDGRIQNAPIITSNIRILQDVPSNLKLNPYCGIEPVGWIGDAVNQVITEGTDCLQPGDQVALSFCSRL</sequence>
<protein>
    <submittedName>
        <fullName evidence="1">Uncharacterized protein</fullName>
    </submittedName>
</protein>
<proteinExistence type="predicted"/>
<evidence type="ECO:0000313" key="2">
    <source>
        <dbReference type="Proteomes" id="UP001162164"/>
    </source>
</evidence>
<accession>A0ABQ9IW85</accession>
<reference evidence="1" key="1">
    <citation type="journal article" date="2023" name="Insect Mol. Biol.">
        <title>Genome sequencing provides insights into the evolution of gene families encoding plant cell wall-degrading enzymes in longhorned beetles.</title>
        <authorList>
            <person name="Shin N.R."/>
            <person name="Okamura Y."/>
            <person name="Kirsch R."/>
            <person name="Pauchet Y."/>
        </authorList>
    </citation>
    <scope>NUCLEOTIDE SEQUENCE</scope>
    <source>
        <strain evidence="1">MMC_N1</strain>
    </source>
</reference>
<keyword evidence="2" id="KW-1185">Reference proteome</keyword>
<evidence type="ECO:0000313" key="1">
    <source>
        <dbReference type="EMBL" id="KAJ8967426.1"/>
    </source>
</evidence>
<dbReference type="EMBL" id="JAPWTJ010002191">
    <property type="protein sequence ID" value="KAJ8967426.1"/>
    <property type="molecule type" value="Genomic_DNA"/>
</dbReference>